<evidence type="ECO:0000313" key="3">
    <source>
        <dbReference type="Proteomes" id="UP000775500"/>
    </source>
</evidence>
<reference evidence="2 3" key="1">
    <citation type="journal article" date="2021" name="Sci. Rep.">
        <title>The distribution of antibiotic resistance genes in chicken gut microbiota commensals.</title>
        <authorList>
            <person name="Juricova H."/>
            <person name="Matiasovicova J."/>
            <person name="Kubasova T."/>
            <person name="Cejkova D."/>
            <person name="Rychlik I."/>
        </authorList>
    </citation>
    <scope>NUCLEOTIDE SEQUENCE [LARGE SCALE GENOMIC DNA]</scope>
    <source>
        <strain evidence="2 3">An423</strain>
    </source>
</reference>
<keyword evidence="3" id="KW-1185">Reference proteome</keyword>
<evidence type="ECO:0000259" key="1">
    <source>
        <dbReference type="Pfam" id="PF14192"/>
    </source>
</evidence>
<sequence length="78" mass="8712">MRFPNKETVERIRREYSAGARVELVRMEDVQSPPVGTKGTVLGVDDTGSLLMRWDTGSGLNVVYGEDIVRKVDDLSDQ</sequence>
<gene>
    <name evidence="2" type="ORF">H5982_02890</name>
</gene>
<dbReference type="Proteomes" id="UP000775500">
    <property type="component" value="Unassembled WGS sequence"/>
</dbReference>
<dbReference type="InterPro" id="IPR025463">
    <property type="entry name" value="DUF4314"/>
</dbReference>
<comment type="caution">
    <text evidence="2">The sequence shown here is derived from an EMBL/GenBank/DDBJ whole genome shotgun (WGS) entry which is preliminary data.</text>
</comment>
<accession>A0ABS2FM41</accession>
<dbReference type="RefSeq" id="WP_204685060.1">
    <property type="nucleotide sequence ID" value="NZ_JACJLU010000002.1"/>
</dbReference>
<dbReference type="Pfam" id="PF14192">
    <property type="entry name" value="DUF4314"/>
    <property type="match status" value="1"/>
</dbReference>
<evidence type="ECO:0000313" key="2">
    <source>
        <dbReference type="EMBL" id="MBM6831056.1"/>
    </source>
</evidence>
<feature type="domain" description="DUF4314" evidence="1">
    <location>
        <begin position="5"/>
        <end position="72"/>
    </location>
</feature>
<organism evidence="2 3">
    <name type="scientific">Faecalicoccus acidiformans</name>
    <dbReference type="NCBI Taxonomy" id="915173"/>
    <lineage>
        <taxon>Bacteria</taxon>
        <taxon>Bacillati</taxon>
        <taxon>Bacillota</taxon>
        <taxon>Erysipelotrichia</taxon>
        <taxon>Erysipelotrichales</taxon>
        <taxon>Erysipelotrichaceae</taxon>
        <taxon>Faecalicoccus</taxon>
    </lineage>
</organism>
<proteinExistence type="predicted"/>
<name>A0ABS2FM41_9FIRM</name>
<protein>
    <submittedName>
        <fullName evidence="2">DUF4314 domain-containing protein</fullName>
    </submittedName>
</protein>
<dbReference type="EMBL" id="JACJLU010000002">
    <property type="protein sequence ID" value="MBM6831056.1"/>
    <property type="molecule type" value="Genomic_DNA"/>
</dbReference>